<evidence type="ECO:0000313" key="1">
    <source>
        <dbReference type="EMBL" id="WVZ18814.1"/>
    </source>
</evidence>
<accession>A0AAQ3S7S0</accession>
<evidence type="ECO:0000313" key="2">
    <source>
        <dbReference type="Proteomes" id="UP001374535"/>
    </source>
</evidence>
<gene>
    <name evidence="1" type="ORF">V8G54_006136</name>
</gene>
<proteinExistence type="predicted"/>
<reference evidence="1 2" key="1">
    <citation type="journal article" date="2023" name="Life. Sci Alliance">
        <title>Evolutionary insights into 3D genome organization and epigenetic landscape of Vigna mungo.</title>
        <authorList>
            <person name="Junaid A."/>
            <person name="Singh B."/>
            <person name="Bhatia S."/>
        </authorList>
    </citation>
    <scope>NUCLEOTIDE SEQUENCE [LARGE SCALE GENOMIC DNA]</scope>
    <source>
        <strain evidence="1">Urdbean</strain>
    </source>
</reference>
<dbReference type="AlphaFoldDB" id="A0AAQ3S7S0"/>
<sequence>MQLLLLILISPKGHDQSDFGNVRDGGGFPVFTFYSITSHEKFVEDLVQMFRLELCLKRLLGPVPPSFRAGKSDVISLRFDNQPNLEILQLAEANIDTLKVNEIFTVDGKEMHVSIV</sequence>
<organism evidence="1 2">
    <name type="scientific">Vigna mungo</name>
    <name type="common">Black gram</name>
    <name type="synonym">Phaseolus mungo</name>
    <dbReference type="NCBI Taxonomy" id="3915"/>
    <lineage>
        <taxon>Eukaryota</taxon>
        <taxon>Viridiplantae</taxon>
        <taxon>Streptophyta</taxon>
        <taxon>Embryophyta</taxon>
        <taxon>Tracheophyta</taxon>
        <taxon>Spermatophyta</taxon>
        <taxon>Magnoliopsida</taxon>
        <taxon>eudicotyledons</taxon>
        <taxon>Gunneridae</taxon>
        <taxon>Pentapetalae</taxon>
        <taxon>rosids</taxon>
        <taxon>fabids</taxon>
        <taxon>Fabales</taxon>
        <taxon>Fabaceae</taxon>
        <taxon>Papilionoideae</taxon>
        <taxon>50 kb inversion clade</taxon>
        <taxon>NPAAA clade</taxon>
        <taxon>indigoferoid/millettioid clade</taxon>
        <taxon>Phaseoleae</taxon>
        <taxon>Vigna</taxon>
    </lineage>
</organism>
<dbReference type="Proteomes" id="UP001374535">
    <property type="component" value="Chromosome 2"/>
</dbReference>
<dbReference type="EMBL" id="CP144699">
    <property type="protein sequence ID" value="WVZ18814.1"/>
    <property type="molecule type" value="Genomic_DNA"/>
</dbReference>
<protein>
    <submittedName>
        <fullName evidence="1">Uncharacterized protein</fullName>
    </submittedName>
</protein>
<keyword evidence="2" id="KW-1185">Reference proteome</keyword>
<dbReference type="PANTHER" id="PTHR15827">
    <property type="entry name" value="CYCLIN-DEPENDENT KINASE 2-INTERACTING PROTEIN"/>
    <property type="match status" value="1"/>
</dbReference>
<name>A0AAQ3S7S0_VIGMU</name>
<dbReference type="PANTHER" id="PTHR15827:SF2">
    <property type="entry name" value="CYCLIN-DEPENDENT KINASE 2-INTERACTING PROTEIN"/>
    <property type="match status" value="1"/>
</dbReference>